<keyword evidence="2" id="KW-1185">Reference proteome</keyword>
<protein>
    <submittedName>
        <fullName evidence="1">Uncharacterized protein</fullName>
    </submittedName>
</protein>
<dbReference type="AlphaFoldDB" id="A0A448KBS9"/>
<dbReference type="EMBL" id="LR134363">
    <property type="protein sequence ID" value="VEG74381.1"/>
    <property type="molecule type" value="Genomic_DNA"/>
</dbReference>
<evidence type="ECO:0000313" key="1">
    <source>
        <dbReference type="EMBL" id="VEG74381.1"/>
    </source>
</evidence>
<dbReference type="RefSeq" id="WP_026427385.1">
    <property type="nucleotide sequence ID" value="NZ_CBCRWE010000094.1"/>
</dbReference>
<evidence type="ECO:0000313" key="2">
    <source>
        <dbReference type="Proteomes" id="UP000276899"/>
    </source>
</evidence>
<organism evidence="1 2">
    <name type="scientific">Actinomyces slackii</name>
    <dbReference type="NCBI Taxonomy" id="52774"/>
    <lineage>
        <taxon>Bacteria</taxon>
        <taxon>Bacillati</taxon>
        <taxon>Actinomycetota</taxon>
        <taxon>Actinomycetes</taxon>
        <taxon>Actinomycetales</taxon>
        <taxon>Actinomycetaceae</taxon>
        <taxon>Actinomyces</taxon>
    </lineage>
</organism>
<sequence length="84" mass="9780">MSKPEYEALTELIDYVSAKNDEIGFSDASSDKLDFYWKYINHEMVWKAPLADSMATAARTRIRSTSSVFTSFLRTLKSEREKFR</sequence>
<accession>A0A448KBS9</accession>
<reference evidence="1 2" key="1">
    <citation type="submission" date="2018-12" db="EMBL/GenBank/DDBJ databases">
        <authorList>
            <consortium name="Pathogen Informatics"/>
        </authorList>
    </citation>
    <scope>NUCLEOTIDE SEQUENCE [LARGE SCALE GENOMIC DNA]</scope>
    <source>
        <strain evidence="1 2">NCTC11923</strain>
    </source>
</reference>
<dbReference type="KEGG" id="asla:NCTC11923_01015"/>
<gene>
    <name evidence="1" type="ORF">NCTC11923_01015</name>
</gene>
<proteinExistence type="predicted"/>
<dbReference type="Proteomes" id="UP000276899">
    <property type="component" value="Chromosome"/>
</dbReference>
<name>A0A448KBS9_9ACTO</name>